<accession>A0A0E9P6Y0</accession>
<proteinExistence type="predicted"/>
<sequence>MKHFHNTFVNNWVSLSNGCPKLLSDSCNNVILYH</sequence>
<reference evidence="1" key="1">
    <citation type="submission" date="2014-11" db="EMBL/GenBank/DDBJ databases">
        <authorList>
            <person name="Amaro Gonzalez C."/>
        </authorList>
    </citation>
    <scope>NUCLEOTIDE SEQUENCE</scope>
</reference>
<name>A0A0E9P6Y0_ANGAN</name>
<dbReference type="EMBL" id="GBXM01108807">
    <property type="protein sequence ID" value="JAG99769.1"/>
    <property type="molecule type" value="Transcribed_RNA"/>
</dbReference>
<dbReference type="AlphaFoldDB" id="A0A0E9P6Y0"/>
<protein>
    <submittedName>
        <fullName evidence="1">Uncharacterized protein</fullName>
    </submittedName>
</protein>
<evidence type="ECO:0000313" key="1">
    <source>
        <dbReference type="EMBL" id="JAG99769.1"/>
    </source>
</evidence>
<organism evidence="1">
    <name type="scientific">Anguilla anguilla</name>
    <name type="common">European freshwater eel</name>
    <name type="synonym">Muraena anguilla</name>
    <dbReference type="NCBI Taxonomy" id="7936"/>
    <lineage>
        <taxon>Eukaryota</taxon>
        <taxon>Metazoa</taxon>
        <taxon>Chordata</taxon>
        <taxon>Craniata</taxon>
        <taxon>Vertebrata</taxon>
        <taxon>Euteleostomi</taxon>
        <taxon>Actinopterygii</taxon>
        <taxon>Neopterygii</taxon>
        <taxon>Teleostei</taxon>
        <taxon>Anguilliformes</taxon>
        <taxon>Anguillidae</taxon>
        <taxon>Anguilla</taxon>
    </lineage>
</organism>
<reference evidence="1" key="2">
    <citation type="journal article" date="2015" name="Fish Shellfish Immunol.">
        <title>Early steps in the European eel (Anguilla anguilla)-Vibrio vulnificus interaction in the gills: Role of the RtxA13 toxin.</title>
        <authorList>
            <person name="Callol A."/>
            <person name="Pajuelo D."/>
            <person name="Ebbesson L."/>
            <person name="Teles M."/>
            <person name="MacKenzie S."/>
            <person name="Amaro C."/>
        </authorList>
    </citation>
    <scope>NUCLEOTIDE SEQUENCE</scope>
</reference>